<dbReference type="SMART" id="SM00347">
    <property type="entry name" value="HTH_MARR"/>
    <property type="match status" value="1"/>
</dbReference>
<dbReference type="EMBL" id="JAEKJR010000003">
    <property type="protein sequence ID" value="MBN8432471.1"/>
    <property type="molecule type" value="Genomic_DNA"/>
</dbReference>
<keyword evidence="5" id="KW-0804">Transcription</keyword>
<keyword evidence="8" id="KW-1185">Reference proteome</keyword>
<dbReference type="InterPro" id="IPR039422">
    <property type="entry name" value="MarR/SlyA-like"/>
</dbReference>
<reference evidence="7 8" key="1">
    <citation type="submission" date="2020-12" db="EMBL/GenBank/DDBJ databases">
        <title>Oil enriched cultivation method for isolating marine PHA-producing bacteria.</title>
        <authorList>
            <person name="Zheng W."/>
            <person name="Yu S."/>
            <person name="Huang Y."/>
        </authorList>
    </citation>
    <scope>NUCLEOTIDE SEQUENCE [LARGE SCALE GENOMIC DNA]</scope>
    <source>
        <strain evidence="7 8">SN0-2</strain>
    </source>
</reference>
<dbReference type="PANTHER" id="PTHR33164">
    <property type="entry name" value="TRANSCRIPTIONAL REGULATOR, MARR FAMILY"/>
    <property type="match status" value="1"/>
</dbReference>
<dbReference type="PANTHER" id="PTHR33164:SF5">
    <property type="entry name" value="ORGANIC HYDROPEROXIDE RESISTANCE TRANSCRIPTIONAL REGULATOR"/>
    <property type="match status" value="1"/>
</dbReference>
<dbReference type="SUPFAM" id="SSF46785">
    <property type="entry name" value="Winged helix' DNA-binding domain"/>
    <property type="match status" value="1"/>
</dbReference>
<gene>
    <name evidence="7" type="ORF">JF535_16635</name>
</gene>
<evidence type="ECO:0000256" key="1">
    <source>
        <dbReference type="ARBA" id="ARBA00004496"/>
    </source>
</evidence>
<dbReference type="PROSITE" id="PS50995">
    <property type="entry name" value="HTH_MARR_2"/>
    <property type="match status" value="1"/>
</dbReference>
<evidence type="ECO:0000259" key="6">
    <source>
        <dbReference type="PROSITE" id="PS50995"/>
    </source>
</evidence>
<comment type="subcellular location">
    <subcellularLocation>
        <location evidence="1">Cytoplasm</location>
    </subcellularLocation>
</comment>
<dbReference type="Gene3D" id="1.10.10.10">
    <property type="entry name" value="Winged helix-like DNA-binding domain superfamily/Winged helix DNA-binding domain"/>
    <property type="match status" value="1"/>
</dbReference>
<keyword evidence="2" id="KW-0963">Cytoplasm</keyword>
<evidence type="ECO:0000256" key="4">
    <source>
        <dbReference type="ARBA" id="ARBA00023125"/>
    </source>
</evidence>
<keyword evidence="4" id="KW-0238">DNA-binding</keyword>
<name>A0ABS3EAZ4_9GAMM</name>
<feature type="domain" description="HTH marR-type" evidence="6">
    <location>
        <begin position="1"/>
        <end position="128"/>
    </location>
</feature>
<organism evidence="7 8">
    <name type="scientific">Microbulbifer salipaludis</name>
    <dbReference type="NCBI Taxonomy" id="187980"/>
    <lineage>
        <taxon>Bacteria</taxon>
        <taxon>Pseudomonadati</taxon>
        <taxon>Pseudomonadota</taxon>
        <taxon>Gammaproteobacteria</taxon>
        <taxon>Cellvibrionales</taxon>
        <taxon>Microbulbiferaceae</taxon>
        <taxon>Microbulbifer</taxon>
    </lineage>
</organism>
<protein>
    <submittedName>
        <fullName evidence="7">MarR family transcriptional regulator</fullName>
    </submittedName>
</protein>
<dbReference type="Pfam" id="PF22381">
    <property type="entry name" value="Staph_reg_Sar_Rot"/>
    <property type="match status" value="1"/>
</dbReference>
<evidence type="ECO:0000256" key="3">
    <source>
        <dbReference type="ARBA" id="ARBA00023015"/>
    </source>
</evidence>
<accession>A0ABS3EAZ4</accession>
<evidence type="ECO:0000313" key="7">
    <source>
        <dbReference type="EMBL" id="MBN8432471.1"/>
    </source>
</evidence>
<dbReference type="InterPro" id="IPR055166">
    <property type="entry name" value="Transc_reg_Sar_Rot_HTH"/>
</dbReference>
<dbReference type="InterPro" id="IPR000835">
    <property type="entry name" value="HTH_MarR-typ"/>
</dbReference>
<dbReference type="Proteomes" id="UP000664293">
    <property type="component" value="Unassembled WGS sequence"/>
</dbReference>
<comment type="caution">
    <text evidence="7">The sequence shown here is derived from an EMBL/GenBank/DDBJ whole genome shotgun (WGS) entry which is preliminary data.</text>
</comment>
<evidence type="ECO:0000256" key="5">
    <source>
        <dbReference type="ARBA" id="ARBA00023163"/>
    </source>
</evidence>
<keyword evidence="3" id="KW-0805">Transcription regulation</keyword>
<sequence>MTRAYQPMLRELGITYPQYLVLLVLWQWENEGRELEECTVSALGEQLMLDSGTLTPLLKRMEVQGHVTRARSKRDERVTLIRITTSAQQLRQDAKVWRDKALSGLSLPRARMAALHEELWALLAELRAATVS</sequence>
<proteinExistence type="predicted"/>
<evidence type="ECO:0000256" key="2">
    <source>
        <dbReference type="ARBA" id="ARBA00022490"/>
    </source>
</evidence>
<dbReference type="InterPro" id="IPR036388">
    <property type="entry name" value="WH-like_DNA-bd_sf"/>
</dbReference>
<dbReference type="InterPro" id="IPR036390">
    <property type="entry name" value="WH_DNA-bd_sf"/>
</dbReference>
<evidence type="ECO:0000313" key="8">
    <source>
        <dbReference type="Proteomes" id="UP000664293"/>
    </source>
</evidence>